<dbReference type="AlphaFoldDB" id="A0A1X0QG76"/>
<dbReference type="VEuPathDB" id="MicrosporidiaDB:A0H76_2088"/>
<reference evidence="2 3" key="1">
    <citation type="journal article" date="2017" name="Environ. Microbiol.">
        <title>Decay of the glycolytic pathway and adaptation to intranuclear parasitism within Enterocytozoonidae microsporidia.</title>
        <authorList>
            <person name="Wiredu Boakye D."/>
            <person name="Jaroenlak P."/>
            <person name="Prachumwat A."/>
            <person name="Williams T.A."/>
            <person name="Bateman K.S."/>
            <person name="Itsathitphaisarn O."/>
            <person name="Sritunyalucksana K."/>
            <person name="Paszkiewicz K.H."/>
            <person name="Moore K.A."/>
            <person name="Stentiford G.D."/>
            <person name="Williams B.A."/>
        </authorList>
    </citation>
    <scope>NUCLEOTIDE SEQUENCE [LARGE SCALE GENOMIC DNA]</scope>
    <source>
        <strain evidence="3">canceri</strain>
    </source>
</reference>
<comment type="caution">
    <text evidence="2">The sequence shown here is derived from an EMBL/GenBank/DDBJ whole genome shotgun (WGS) entry which is preliminary data.</text>
</comment>
<evidence type="ECO:0000256" key="1">
    <source>
        <dbReference type="SAM" id="Phobius"/>
    </source>
</evidence>
<keyword evidence="1" id="KW-0472">Membrane</keyword>
<organism evidence="2 3">
    <name type="scientific">Hepatospora eriocheir</name>
    <dbReference type="NCBI Taxonomy" id="1081669"/>
    <lineage>
        <taxon>Eukaryota</taxon>
        <taxon>Fungi</taxon>
        <taxon>Fungi incertae sedis</taxon>
        <taxon>Microsporidia</taxon>
        <taxon>Hepatosporidae</taxon>
        <taxon>Hepatospora</taxon>
    </lineage>
</organism>
<proteinExistence type="predicted"/>
<keyword evidence="1" id="KW-0812">Transmembrane</keyword>
<name>A0A1X0QG76_9MICR</name>
<dbReference type="VEuPathDB" id="MicrosporidiaDB:HERIO_715"/>
<evidence type="ECO:0000313" key="2">
    <source>
        <dbReference type="EMBL" id="ORD98674.1"/>
    </source>
</evidence>
<protein>
    <submittedName>
        <fullName evidence="2">Uncharacterized protein</fullName>
    </submittedName>
</protein>
<dbReference type="Proteomes" id="UP000192501">
    <property type="component" value="Unassembled WGS sequence"/>
</dbReference>
<keyword evidence="1" id="KW-1133">Transmembrane helix</keyword>
<dbReference type="EMBL" id="LTAI01000514">
    <property type="protein sequence ID" value="ORD98674.1"/>
    <property type="molecule type" value="Genomic_DNA"/>
</dbReference>
<feature type="transmembrane region" description="Helical" evidence="1">
    <location>
        <begin position="261"/>
        <end position="280"/>
    </location>
</feature>
<evidence type="ECO:0000313" key="3">
    <source>
        <dbReference type="Proteomes" id="UP000192501"/>
    </source>
</evidence>
<accession>A0A1X0QG76</accession>
<gene>
    <name evidence="2" type="ORF">A0H76_2088</name>
</gene>
<sequence length="315" mass="37190">MLTINWLNLITASNNLNGFSVIFKEISDLSEDQRNIIAKTKQNENCVCTTCNYDYMNNGITGMTKKIIRNLKNVVIIDQISYMIDIYPIKNPIKRSFKICYPCAVKITDEIKELLNMEICTFKLNNNNIYTFSKNNKIKKHYDGVICFIIKDNEVIFGNLNRLNLNNQKGLIKNDKSVFTPIKIDVKSPLIFPKYELKDYETIKKYYNLTDIKIHSGTLEPLEKYLKNFRNEIVEMKYFTKHERQKEEKIKKITKKKLEDYASILLYFCIFIVLISTFLVKVKLRKKLIETFKSISKRKHQLEDENDYMKCGEIV</sequence>